<organism evidence="3 4">
    <name type="scientific">Linum tenue</name>
    <dbReference type="NCBI Taxonomy" id="586396"/>
    <lineage>
        <taxon>Eukaryota</taxon>
        <taxon>Viridiplantae</taxon>
        <taxon>Streptophyta</taxon>
        <taxon>Embryophyta</taxon>
        <taxon>Tracheophyta</taxon>
        <taxon>Spermatophyta</taxon>
        <taxon>Magnoliopsida</taxon>
        <taxon>eudicotyledons</taxon>
        <taxon>Gunneridae</taxon>
        <taxon>Pentapetalae</taxon>
        <taxon>rosids</taxon>
        <taxon>fabids</taxon>
        <taxon>Malpighiales</taxon>
        <taxon>Linaceae</taxon>
        <taxon>Linum</taxon>
    </lineage>
</organism>
<sequence>MHGPSLTGAWTSKGGAARKLFPDRPRTEEWYVADSDSEDVAEAIREDGLEEEIDDEDDPTCPPIHFTTAEKRMYQRPWRSALVVKLLGRSTSYTVLWNRLNVLWAKTGGIQVTNARNGFYLVRFTSGNDFERALTGGPWMIGDHYLTMHLWDKDFDPYSTQISTTLVWARLLDLPIYYFHKEVVMRIGRRIGKPL</sequence>
<evidence type="ECO:0000313" key="4">
    <source>
        <dbReference type="Proteomes" id="UP001154282"/>
    </source>
</evidence>
<evidence type="ECO:0000256" key="1">
    <source>
        <dbReference type="SAM" id="MobiDB-lite"/>
    </source>
</evidence>
<protein>
    <recommendedName>
        <fullName evidence="2">DUF4283 domain-containing protein</fullName>
    </recommendedName>
</protein>
<comment type="caution">
    <text evidence="3">The sequence shown here is derived from an EMBL/GenBank/DDBJ whole genome shotgun (WGS) entry which is preliminary data.</text>
</comment>
<dbReference type="PANTHER" id="PTHR31286:SF99">
    <property type="entry name" value="DUF4283 DOMAIN-CONTAINING PROTEIN"/>
    <property type="match status" value="1"/>
</dbReference>
<dbReference type="InterPro" id="IPR040256">
    <property type="entry name" value="At4g02000-like"/>
</dbReference>
<feature type="domain" description="DUF4283" evidence="2">
    <location>
        <begin position="78"/>
        <end position="157"/>
    </location>
</feature>
<reference evidence="3" key="1">
    <citation type="submission" date="2022-08" db="EMBL/GenBank/DDBJ databases">
        <authorList>
            <person name="Gutierrez-Valencia J."/>
        </authorList>
    </citation>
    <scope>NUCLEOTIDE SEQUENCE</scope>
</reference>
<dbReference type="EMBL" id="CAMGYJ010000010">
    <property type="protein sequence ID" value="CAI0548986.1"/>
    <property type="molecule type" value="Genomic_DNA"/>
</dbReference>
<feature type="region of interest" description="Disordered" evidence="1">
    <location>
        <begin position="1"/>
        <end position="20"/>
    </location>
</feature>
<dbReference type="AlphaFoldDB" id="A0AAV0QVN4"/>
<gene>
    <name evidence="3" type="ORF">LITE_LOCUS44969</name>
</gene>
<dbReference type="Pfam" id="PF14111">
    <property type="entry name" value="DUF4283"/>
    <property type="match status" value="1"/>
</dbReference>
<proteinExistence type="predicted"/>
<dbReference type="PANTHER" id="PTHR31286">
    <property type="entry name" value="GLYCINE-RICH CELL WALL STRUCTURAL PROTEIN 1.8-LIKE"/>
    <property type="match status" value="1"/>
</dbReference>
<evidence type="ECO:0000259" key="2">
    <source>
        <dbReference type="Pfam" id="PF14111"/>
    </source>
</evidence>
<name>A0AAV0QVN4_9ROSI</name>
<evidence type="ECO:0000313" key="3">
    <source>
        <dbReference type="EMBL" id="CAI0548986.1"/>
    </source>
</evidence>
<dbReference type="Proteomes" id="UP001154282">
    <property type="component" value="Unassembled WGS sequence"/>
</dbReference>
<accession>A0AAV0QVN4</accession>
<dbReference type="InterPro" id="IPR025558">
    <property type="entry name" value="DUF4283"/>
</dbReference>
<keyword evidence="4" id="KW-1185">Reference proteome</keyword>